<dbReference type="Proteomes" id="UP001216674">
    <property type="component" value="Unassembled WGS sequence"/>
</dbReference>
<feature type="region of interest" description="Disordered" evidence="1">
    <location>
        <begin position="144"/>
        <end position="181"/>
    </location>
</feature>
<reference evidence="3 4" key="1">
    <citation type="submission" date="2023-03" db="EMBL/GenBank/DDBJ databases">
        <title>Draft assemblies of triclosan tolerant bacteria isolated from returned activated sludge.</title>
        <authorList>
            <person name="Van Hamelsveld S."/>
        </authorList>
    </citation>
    <scope>NUCLEOTIDE SEQUENCE [LARGE SCALE GENOMIC DNA]</scope>
    <source>
        <strain evidence="3 4">GW210010_S58</strain>
    </source>
</reference>
<keyword evidence="4" id="KW-1185">Reference proteome</keyword>
<keyword evidence="2" id="KW-1133">Transmembrane helix</keyword>
<accession>A0ABT6ASU5</accession>
<evidence type="ECO:0000313" key="4">
    <source>
        <dbReference type="Proteomes" id="UP001216674"/>
    </source>
</evidence>
<feature type="transmembrane region" description="Helical" evidence="2">
    <location>
        <begin position="28"/>
        <end position="48"/>
    </location>
</feature>
<feature type="compositionally biased region" description="Low complexity" evidence="1">
    <location>
        <begin position="82"/>
        <end position="100"/>
    </location>
</feature>
<protein>
    <submittedName>
        <fullName evidence="3">Uncharacterized protein</fullName>
    </submittedName>
</protein>
<feature type="region of interest" description="Disordered" evidence="1">
    <location>
        <begin position="82"/>
        <end position="108"/>
    </location>
</feature>
<sequence length="181" mass="18733">MTTADMATEFPQRLQAVQRLQQRRARGLGLWPALWLVLCLLLAQHAGLTHRIHHGGLSGQPLQALLGGSTAEAAGTAPAAWFADDPAAGDDTGTADSAGSLPAGTQVPADPAPSLRLAGHICLLFDGATVAASHCGTPVMPALSHHQSPVPSSVGWRRPDLQHPQPFRSRAPPAALAPIVA</sequence>
<evidence type="ECO:0000256" key="2">
    <source>
        <dbReference type="SAM" id="Phobius"/>
    </source>
</evidence>
<keyword evidence="2" id="KW-0472">Membrane</keyword>
<gene>
    <name evidence="3" type="ORF">P3W85_22480</name>
</gene>
<evidence type="ECO:0000256" key="1">
    <source>
        <dbReference type="SAM" id="MobiDB-lite"/>
    </source>
</evidence>
<organism evidence="3 4">
    <name type="scientific">Cupriavidus basilensis</name>
    <dbReference type="NCBI Taxonomy" id="68895"/>
    <lineage>
        <taxon>Bacteria</taxon>
        <taxon>Pseudomonadati</taxon>
        <taxon>Pseudomonadota</taxon>
        <taxon>Betaproteobacteria</taxon>
        <taxon>Burkholderiales</taxon>
        <taxon>Burkholderiaceae</taxon>
        <taxon>Cupriavidus</taxon>
    </lineage>
</organism>
<evidence type="ECO:0000313" key="3">
    <source>
        <dbReference type="EMBL" id="MDF3835694.1"/>
    </source>
</evidence>
<keyword evidence="2" id="KW-0812">Transmembrane</keyword>
<dbReference type="EMBL" id="JARJLM010000377">
    <property type="protein sequence ID" value="MDF3835694.1"/>
    <property type="molecule type" value="Genomic_DNA"/>
</dbReference>
<dbReference type="RefSeq" id="WP_276266403.1">
    <property type="nucleotide sequence ID" value="NZ_JARJLM010000377.1"/>
</dbReference>
<name>A0ABT6ASU5_9BURK</name>
<comment type="caution">
    <text evidence="3">The sequence shown here is derived from an EMBL/GenBank/DDBJ whole genome shotgun (WGS) entry which is preliminary data.</text>
</comment>
<proteinExistence type="predicted"/>